<evidence type="ECO:0000313" key="1">
    <source>
        <dbReference type="EMBL" id="OGG02454.1"/>
    </source>
</evidence>
<protein>
    <submittedName>
        <fullName evidence="1">Uncharacterized protein</fullName>
    </submittedName>
</protein>
<evidence type="ECO:0000313" key="2">
    <source>
        <dbReference type="Proteomes" id="UP000176665"/>
    </source>
</evidence>
<proteinExistence type="predicted"/>
<comment type="caution">
    <text evidence="1">The sequence shown here is derived from an EMBL/GenBank/DDBJ whole genome shotgun (WGS) entry which is preliminary data.</text>
</comment>
<organism evidence="1 2">
    <name type="scientific">Candidatus Gottesmanbacteria bacterium RBG_16_37_8</name>
    <dbReference type="NCBI Taxonomy" id="1798371"/>
    <lineage>
        <taxon>Bacteria</taxon>
        <taxon>Candidatus Gottesmaniibacteriota</taxon>
    </lineage>
</organism>
<dbReference type="Proteomes" id="UP000176665">
    <property type="component" value="Unassembled WGS sequence"/>
</dbReference>
<sequence>MSTSKQEIVGAQRLEGFKIGFLSSPNDFIYKYSLEPGEQALRGDPRLLDFLPPVVMDKLRGDFQSLAPENQQRIAEKMFSSRLSQGNQEKLWRALLLSNGGKMHLGNWEFITYQDRKGDLVPAGRDQTKEDGHYVVLAGFQRGLNVEDATIPIFSDLMIQPEEFIDSFQALSTMINAADNRSIKDPQVFYQLFQKIGLNGDHLNVLLRIDPIKYFNLARLLVVANEGSLPVGSDEPRSYLFLSQGMDNQEGIGYLGLARKVTPSEIITYNRARIFSEVSAVLDESQKTSTPTQVYGVSNRQSLINQSPHLERIIIRKVEQVGNDEPLHEIL</sequence>
<reference evidence="1 2" key="1">
    <citation type="journal article" date="2016" name="Nat. Commun.">
        <title>Thousands of microbial genomes shed light on interconnected biogeochemical processes in an aquifer system.</title>
        <authorList>
            <person name="Anantharaman K."/>
            <person name="Brown C.T."/>
            <person name="Hug L.A."/>
            <person name="Sharon I."/>
            <person name="Castelle C.J."/>
            <person name="Probst A.J."/>
            <person name="Thomas B.C."/>
            <person name="Singh A."/>
            <person name="Wilkins M.J."/>
            <person name="Karaoz U."/>
            <person name="Brodie E.L."/>
            <person name="Williams K.H."/>
            <person name="Hubbard S.S."/>
            <person name="Banfield J.F."/>
        </authorList>
    </citation>
    <scope>NUCLEOTIDE SEQUENCE [LARGE SCALE GENOMIC DNA]</scope>
</reference>
<gene>
    <name evidence="1" type="ORF">A2W14_06110</name>
</gene>
<dbReference type="AlphaFoldDB" id="A0A1F5YQU4"/>
<dbReference type="EMBL" id="MFJA01000063">
    <property type="protein sequence ID" value="OGG02454.1"/>
    <property type="molecule type" value="Genomic_DNA"/>
</dbReference>
<accession>A0A1F5YQU4</accession>
<dbReference type="STRING" id="1798371.A2W14_06110"/>
<name>A0A1F5YQU4_9BACT</name>